<name>H5TF66_9ALTE</name>
<dbReference type="Pfam" id="PF00534">
    <property type="entry name" value="Glycos_transf_1"/>
    <property type="match status" value="1"/>
</dbReference>
<dbReference type="InterPro" id="IPR050194">
    <property type="entry name" value="Glycosyltransferase_grp1"/>
</dbReference>
<reference evidence="2 3" key="1">
    <citation type="journal article" date="2012" name="J. Bacteriol.">
        <title>Genome sequence of proteorhodopsin-containing sea ice bacterium Glaciecola punicea ACAM 611T.</title>
        <authorList>
            <person name="Qin Q.-L."/>
            <person name="Xie B.-B."/>
            <person name="Shu Y.-L."/>
            <person name="Rong J.-C."/>
            <person name="Zhao D.-L."/>
            <person name="Zhang X.-Y."/>
            <person name="Chen X.-L."/>
            <person name="Zhou B.-C."/>
            <person name="Zhanga Y.-Z."/>
        </authorList>
    </citation>
    <scope>NUCLEOTIDE SEQUENCE [LARGE SCALE GENOMIC DNA]</scope>
    <source>
        <strain evidence="2 3">ACAM 611</strain>
    </source>
</reference>
<keyword evidence="2" id="KW-0167">Capsid protein</keyword>
<evidence type="ECO:0000259" key="1">
    <source>
        <dbReference type="Pfam" id="PF00534"/>
    </source>
</evidence>
<proteinExistence type="predicted"/>
<keyword evidence="3" id="KW-1185">Reference proteome</keyword>
<evidence type="ECO:0000313" key="2">
    <source>
        <dbReference type="EMBL" id="GAB56993.1"/>
    </source>
</evidence>
<dbReference type="PANTHER" id="PTHR45947">
    <property type="entry name" value="SULFOQUINOVOSYL TRANSFERASE SQD2"/>
    <property type="match status" value="1"/>
</dbReference>
<gene>
    <name evidence="2" type="ORF">GPUN_2879</name>
</gene>
<dbReference type="eggNOG" id="COG0438">
    <property type="taxonomic scope" value="Bacteria"/>
</dbReference>
<dbReference type="RefSeq" id="WP_006007710.1">
    <property type="nucleotide sequence ID" value="NZ_BAET01000033.1"/>
</dbReference>
<keyword evidence="2" id="KW-0946">Virion</keyword>
<accession>H5TF66</accession>
<dbReference type="OrthoDB" id="6286688at2"/>
<comment type="caution">
    <text evidence="2">The sequence shown here is derived from an EMBL/GenBank/DDBJ whole genome shotgun (WGS) entry which is preliminary data.</text>
</comment>
<dbReference type="Gene3D" id="3.40.50.2000">
    <property type="entry name" value="Glycogen Phosphorylase B"/>
    <property type="match status" value="2"/>
</dbReference>
<dbReference type="Proteomes" id="UP000053586">
    <property type="component" value="Unassembled WGS sequence"/>
</dbReference>
<dbReference type="CDD" id="cd03801">
    <property type="entry name" value="GT4_PimA-like"/>
    <property type="match status" value="1"/>
</dbReference>
<dbReference type="EMBL" id="BAET01000033">
    <property type="protein sequence ID" value="GAB56993.1"/>
    <property type="molecule type" value="Genomic_DNA"/>
</dbReference>
<dbReference type="STRING" id="56804.BAE46_03180"/>
<organism evidence="2 3">
    <name type="scientific">Glaciecola punicea ACAM 611</name>
    <dbReference type="NCBI Taxonomy" id="1121923"/>
    <lineage>
        <taxon>Bacteria</taxon>
        <taxon>Pseudomonadati</taxon>
        <taxon>Pseudomonadota</taxon>
        <taxon>Gammaproteobacteria</taxon>
        <taxon>Alteromonadales</taxon>
        <taxon>Alteromonadaceae</taxon>
        <taxon>Glaciecola</taxon>
    </lineage>
</organism>
<reference evidence="2 3" key="2">
    <citation type="journal article" date="2017" name="Antonie Van Leeuwenhoek">
        <title>Rhizobium rhizosphaerae sp. nov., a novel species isolated from rice rhizosphere.</title>
        <authorList>
            <person name="Zhao J.J."/>
            <person name="Zhang J."/>
            <person name="Zhang R.J."/>
            <person name="Zhang C.W."/>
            <person name="Yin H.Q."/>
            <person name="Zhang X.X."/>
        </authorList>
    </citation>
    <scope>NUCLEOTIDE SEQUENCE [LARGE SCALE GENOMIC DNA]</scope>
    <source>
        <strain evidence="2 3">ACAM 611</strain>
    </source>
</reference>
<feature type="domain" description="Glycosyl transferase family 1" evidence="1">
    <location>
        <begin position="195"/>
        <end position="359"/>
    </location>
</feature>
<dbReference type="PANTHER" id="PTHR45947:SF3">
    <property type="entry name" value="SULFOQUINOVOSYL TRANSFERASE SQD2"/>
    <property type="match status" value="1"/>
</dbReference>
<dbReference type="GO" id="GO:0016757">
    <property type="term" value="F:glycosyltransferase activity"/>
    <property type="evidence" value="ECO:0007669"/>
    <property type="project" value="InterPro"/>
</dbReference>
<evidence type="ECO:0000313" key="3">
    <source>
        <dbReference type="Proteomes" id="UP000053586"/>
    </source>
</evidence>
<dbReference type="AlphaFoldDB" id="H5TF66"/>
<dbReference type="SUPFAM" id="SSF53756">
    <property type="entry name" value="UDP-Glycosyltransferase/glycogen phosphorylase"/>
    <property type="match status" value="1"/>
</dbReference>
<sequence length="384" mass="43430">MLEATNKQILLLTNMYPTDRFPAKGSFVKRSAVQLVNAGFEVKVVTLKDIKTKMLEYALFYSRVVRKLLLQPASYVYIHFVSHTAVPVLFVIALRKLLRKSPHIIVSHVHGGDVHFQTNKNKLFFAVKRLLAKQILHRSDVIISPSHRYADIVRKLLMSKQQIGGFAPDKHSPDIRVICSAGVDLTKFGSVSFTKSGIGLENLKFVYLSRFEPLKQPLLTLNYLDELYRQKPEYFSSAKFYGYGSLTQELNSGIAESLMTSEKVKCYDAVPSDRVPSLFADNDAFILQSKEESLGLAPLEAMASGCVVFLSKIPAFEEFIEDGKNGFLISSKEEFIGKVEDFCSWPFERQQELQQAARNTVQQSYSSLIAERDLIDVFVDKSRC</sequence>
<protein>
    <submittedName>
        <fullName evidence="2">Spore coat protein SA</fullName>
    </submittedName>
</protein>
<dbReference type="InterPro" id="IPR001296">
    <property type="entry name" value="Glyco_trans_1"/>
</dbReference>